<accession>A0A8J6Y7P6</accession>
<evidence type="ECO:0000259" key="3">
    <source>
        <dbReference type="PROSITE" id="PS51677"/>
    </source>
</evidence>
<dbReference type="InterPro" id="IPR011330">
    <property type="entry name" value="Glyco_hydro/deAcase_b/a-brl"/>
</dbReference>
<dbReference type="Pfam" id="PF01522">
    <property type="entry name" value="Polysacc_deac_1"/>
    <property type="match status" value="1"/>
</dbReference>
<dbReference type="GO" id="GO:0016810">
    <property type="term" value="F:hydrolase activity, acting on carbon-nitrogen (but not peptide) bonds"/>
    <property type="evidence" value="ECO:0007669"/>
    <property type="project" value="InterPro"/>
</dbReference>
<protein>
    <submittedName>
        <fullName evidence="4">Polysaccharide deacetylase family protein</fullName>
    </submittedName>
</protein>
<keyword evidence="2" id="KW-0732">Signal</keyword>
<evidence type="ECO:0000313" key="5">
    <source>
        <dbReference type="Proteomes" id="UP000648239"/>
    </source>
</evidence>
<sequence>MKKFFRFAVRQVGPHIRSATATGLFRAGTLDRKLQSAMKDRVLILMYHRVLPAHRIQDSPSHPGIIVSTDTFEMHMRCVRERFRVLAPEEFAASMEGQHTPPGMSCLVTFDDGWQDNLEFALPILQKYEIRPIIFLAAGFIGTKKRFWQESMTGTILAARLACGGDPNLRARIESDPGLDGIPALLADGDGTARDAISRFVPTFKSRPRNEIDQWVHRLESHIPTDPVAKNRRRHFLDWAEIDLLKNEGVVFGSHGLDHRILTHEETDTRHEIQESGRILQEKLGRPVEYFSYPNGNCNDRIASQVREAGYRLAFSTRRGHIGAGDDRFLLKRNNIYDGGAHTLPMFLARILGIW</sequence>
<dbReference type="PANTHER" id="PTHR34216">
    <property type="match status" value="1"/>
</dbReference>
<dbReference type="InterPro" id="IPR051398">
    <property type="entry name" value="Polysacch_Deacetylase"/>
</dbReference>
<organism evidence="4 5">
    <name type="scientific">Candidatus Polarisedimenticola svalbardensis</name>
    <dbReference type="NCBI Taxonomy" id="2886004"/>
    <lineage>
        <taxon>Bacteria</taxon>
        <taxon>Pseudomonadati</taxon>
        <taxon>Acidobacteriota</taxon>
        <taxon>Candidatus Polarisedimenticolia</taxon>
        <taxon>Candidatus Polarisedimenticolales</taxon>
        <taxon>Candidatus Polarisedimenticolaceae</taxon>
        <taxon>Candidatus Polarisedimenticola</taxon>
    </lineage>
</organism>
<comment type="caution">
    <text evidence="4">The sequence shown here is derived from an EMBL/GenBank/DDBJ whole genome shotgun (WGS) entry which is preliminary data.</text>
</comment>
<dbReference type="EMBL" id="JACXWD010000046">
    <property type="protein sequence ID" value="MBD3868855.1"/>
    <property type="molecule type" value="Genomic_DNA"/>
</dbReference>
<name>A0A8J6Y7P6_9BACT</name>
<dbReference type="CDD" id="cd10918">
    <property type="entry name" value="CE4_NodB_like_5s_6s"/>
    <property type="match status" value="1"/>
</dbReference>
<proteinExistence type="predicted"/>
<dbReference type="PROSITE" id="PS51677">
    <property type="entry name" value="NODB"/>
    <property type="match status" value="1"/>
</dbReference>
<dbReference type="Proteomes" id="UP000648239">
    <property type="component" value="Unassembled WGS sequence"/>
</dbReference>
<feature type="domain" description="NodB homology" evidence="3">
    <location>
        <begin position="104"/>
        <end position="355"/>
    </location>
</feature>
<dbReference type="GO" id="GO:0005576">
    <property type="term" value="C:extracellular region"/>
    <property type="evidence" value="ECO:0007669"/>
    <property type="project" value="UniProtKB-SubCell"/>
</dbReference>
<dbReference type="InterPro" id="IPR002509">
    <property type="entry name" value="NODB_dom"/>
</dbReference>
<evidence type="ECO:0000256" key="1">
    <source>
        <dbReference type="ARBA" id="ARBA00004613"/>
    </source>
</evidence>
<dbReference type="GO" id="GO:0005975">
    <property type="term" value="P:carbohydrate metabolic process"/>
    <property type="evidence" value="ECO:0007669"/>
    <property type="project" value="InterPro"/>
</dbReference>
<reference evidence="4 5" key="1">
    <citation type="submission" date="2020-08" db="EMBL/GenBank/DDBJ databases">
        <title>Acidobacteriota in marine sediments use diverse sulfur dissimilation pathways.</title>
        <authorList>
            <person name="Wasmund K."/>
        </authorList>
    </citation>
    <scope>NUCLEOTIDE SEQUENCE [LARGE SCALE GENOMIC DNA]</scope>
    <source>
        <strain evidence="4">MAG AM4</strain>
    </source>
</reference>
<evidence type="ECO:0000313" key="4">
    <source>
        <dbReference type="EMBL" id="MBD3868855.1"/>
    </source>
</evidence>
<comment type="subcellular location">
    <subcellularLocation>
        <location evidence="1">Secreted</location>
    </subcellularLocation>
</comment>
<dbReference type="AlphaFoldDB" id="A0A8J6Y7P6"/>
<dbReference type="SUPFAM" id="SSF88713">
    <property type="entry name" value="Glycoside hydrolase/deacetylase"/>
    <property type="match status" value="1"/>
</dbReference>
<evidence type="ECO:0000256" key="2">
    <source>
        <dbReference type="ARBA" id="ARBA00022729"/>
    </source>
</evidence>
<dbReference type="PANTHER" id="PTHR34216:SF3">
    <property type="entry name" value="POLY-BETA-1,6-N-ACETYL-D-GLUCOSAMINE N-DEACETYLASE"/>
    <property type="match status" value="1"/>
</dbReference>
<dbReference type="Gene3D" id="3.20.20.370">
    <property type="entry name" value="Glycoside hydrolase/deacetylase"/>
    <property type="match status" value="1"/>
</dbReference>
<gene>
    <name evidence="4" type="ORF">IFK94_12075</name>
</gene>